<reference evidence="2 3" key="1">
    <citation type="journal article" date="2016" name="Nat. Commun.">
        <title>Thousands of microbial genomes shed light on interconnected biogeochemical processes in an aquifer system.</title>
        <authorList>
            <person name="Anantharaman K."/>
            <person name="Brown C.T."/>
            <person name="Hug L.A."/>
            <person name="Sharon I."/>
            <person name="Castelle C.J."/>
            <person name="Probst A.J."/>
            <person name="Thomas B.C."/>
            <person name="Singh A."/>
            <person name="Wilkins M.J."/>
            <person name="Karaoz U."/>
            <person name="Brodie E.L."/>
            <person name="Williams K.H."/>
            <person name="Hubbard S.S."/>
            <person name="Banfield J.F."/>
        </authorList>
    </citation>
    <scope>NUCLEOTIDE SEQUENCE [LARGE SCALE GENOMIC DNA]</scope>
</reference>
<feature type="transmembrane region" description="Helical" evidence="1">
    <location>
        <begin position="52"/>
        <end position="72"/>
    </location>
</feature>
<comment type="caution">
    <text evidence="2">The sequence shown here is derived from an EMBL/GenBank/DDBJ whole genome shotgun (WGS) entry which is preliminary data.</text>
</comment>
<evidence type="ECO:0008006" key="4">
    <source>
        <dbReference type="Google" id="ProtNLM"/>
    </source>
</evidence>
<accession>A0A1F8DGY0</accession>
<feature type="transmembrane region" description="Helical" evidence="1">
    <location>
        <begin position="12"/>
        <end position="32"/>
    </location>
</feature>
<keyword evidence="1" id="KW-1133">Transmembrane helix</keyword>
<dbReference type="EMBL" id="MGIL01000020">
    <property type="protein sequence ID" value="OGM87871.1"/>
    <property type="molecule type" value="Genomic_DNA"/>
</dbReference>
<keyword evidence="1" id="KW-0472">Membrane</keyword>
<proteinExistence type="predicted"/>
<sequence length="110" mass="12209">MWNKLAYRNYFLTAIVINIGILLLLILFKSFLPPQAPLFYGRPMGEAQLTSTFGLLIAPGVSLMMTLLNLFLSLWAKDSFIKRLLAISAIVVSVLTAITITKIVSLVGFF</sequence>
<evidence type="ECO:0000313" key="3">
    <source>
        <dbReference type="Proteomes" id="UP000177596"/>
    </source>
</evidence>
<feature type="transmembrane region" description="Helical" evidence="1">
    <location>
        <begin position="84"/>
        <end position="109"/>
    </location>
</feature>
<evidence type="ECO:0000256" key="1">
    <source>
        <dbReference type="SAM" id="Phobius"/>
    </source>
</evidence>
<dbReference type="AlphaFoldDB" id="A0A1F8DGY0"/>
<name>A0A1F8DGY0_9BACT</name>
<gene>
    <name evidence="2" type="ORF">A2573_01545</name>
</gene>
<organism evidence="2 3">
    <name type="scientific">Candidatus Woesebacteria bacterium RIFOXYD1_FULL_43_18</name>
    <dbReference type="NCBI Taxonomy" id="1802551"/>
    <lineage>
        <taxon>Bacteria</taxon>
        <taxon>Candidatus Woeseibacteriota</taxon>
    </lineage>
</organism>
<dbReference type="Proteomes" id="UP000177596">
    <property type="component" value="Unassembled WGS sequence"/>
</dbReference>
<protein>
    <recommendedName>
        <fullName evidence="4">DUF1648 domain-containing protein</fullName>
    </recommendedName>
</protein>
<keyword evidence="1" id="KW-0812">Transmembrane</keyword>
<evidence type="ECO:0000313" key="2">
    <source>
        <dbReference type="EMBL" id="OGM87871.1"/>
    </source>
</evidence>